<dbReference type="OrthoDB" id="198787at2759"/>
<proteinExistence type="predicted"/>
<keyword evidence="3" id="KW-1185">Reference proteome</keyword>
<evidence type="ECO:0000313" key="3">
    <source>
        <dbReference type="Proteomes" id="UP000219338"/>
    </source>
</evidence>
<feature type="domain" description="Metaxin glutathione S-transferase" evidence="1">
    <location>
        <begin position="198"/>
        <end position="257"/>
    </location>
</feature>
<dbReference type="InterPro" id="IPR033468">
    <property type="entry name" value="Metaxin_GST"/>
</dbReference>
<dbReference type="Pfam" id="PF17171">
    <property type="entry name" value="GST_C_6"/>
    <property type="match status" value="1"/>
</dbReference>
<sequence>MQVPPIIQKLLSPFPLYTYPPIPPPSQFKTYPTPCLWIHPPHSPDGVLSSDVECLKWQAYLALRGLDHIAVRTDVDPQGSIDGQLPNLWDGAQLLAARELPVWVDSKVDIGDDGGLEGYKDEAARDESRAWVALLEGCVHAALLVVQPTPAPFSLAETKTRPIESILAPPPAPLSGLTSLFPPFGARIPREAIQSRYREAIGALSERLGTDKWFLSSEAPTPLDALVFAYLHCILHSKDSIRIEVTRRVNLVAWEWRLITFNAVYKYVNPSTRARQIIAMESRAGARCTPRCKHKSKYLALRLDLNVAQTFPAL</sequence>
<accession>A0A284QW03</accession>
<dbReference type="InterPro" id="IPR036282">
    <property type="entry name" value="Glutathione-S-Trfase_C_sf"/>
</dbReference>
<protein>
    <recommendedName>
        <fullName evidence="1">Metaxin glutathione S-transferase domain-containing protein</fullName>
    </recommendedName>
</protein>
<name>A0A284QW03_ARMOS</name>
<organism evidence="2 3">
    <name type="scientific">Armillaria ostoyae</name>
    <name type="common">Armillaria root rot fungus</name>
    <dbReference type="NCBI Taxonomy" id="47428"/>
    <lineage>
        <taxon>Eukaryota</taxon>
        <taxon>Fungi</taxon>
        <taxon>Dikarya</taxon>
        <taxon>Basidiomycota</taxon>
        <taxon>Agaricomycotina</taxon>
        <taxon>Agaricomycetes</taxon>
        <taxon>Agaricomycetidae</taxon>
        <taxon>Agaricales</taxon>
        <taxon>Marasmiineae</taxon>
        <taxon>Physalacriaceae</taxon>
        <taxon>Armillaria</taxon>
    </lineage>
</organism>
<dbReference type="Proteomes" id="UP000219338">
    <property type="component" value="Unassembled WGS sequence"/>
</dbReference>
<dbReference type="SUPFAM" id="SSF47616">
    <property type="entry name" value="GST C-terminal domain-like"/>
    <property type="match status" value="1"/>
</dbReference>
<reference evidence="3" key="1">
    <citation type="journal article" date="2017" name="Nat. Ecol. Evol.">
        <title>Genome expansion and lineage-specific genetic innovations in the forest pathogenic fungi Armillaria.</title>
        <authorList>
            <person name="Sipos G."/>
            <person name="Prasanna A.N."/>
            <person name="Walter M.C."/>
            <person name="O'Connor E."/>
            <person name="Balint B."/>
            <person name="Krizsan K."/>
            <person name="Kiss B."/>
            <person name="Hess J."/>
            <person name="Varga T."/>
            <person name="Slot J."/>
            <person name="Riley R."/>
            <person name="Boka B."/>
            <person name="Rigling D."/>
            <person name="Barry K."/>
            <person name="Lee J."/>
            <person name="Mihaltcheva S."/>
            <person name="LaButti K."/>
            <person name="Lipzen A."/>
            <person name="Waldron R."/>
            <person name="Moloney N.M."/>
            <person name="Sperisen C."/>
            <person name="Kredics L."/>
            <person name="Vagvoelgyi C."/>
            <person name="Patrignani A."/>
            <person name="Fitzpatrick D."/>
            <person name="Nagy I."/>
            <person name="Doyle S."/>
            <person name="Anderson J.B."/>
            <person name="Grigoriev I.V."/>
            <person name="Gueldener U."/>
            <person name="Muensterkoetter M."/>
            <person name="Nagy L.G."/>
        </authorList>
    </citation>
    <scope>NUCLEOTIDE SEQUENCE [LARGE SCALE GENOMIC DNA]</scope>
    <source>
        <strain evidence="3">C18/9</strain>
    </source>
</reference>
<dbReference type="AlphaFoldDB" id="A0A284QW03"/>
<dbReference type="EMBL" id="FUEG01000002">
    <property type="protein sequence ID" value="SJL00623.1"/>
    <property type="molecule type" value="Genomic_DNA"/>
</dbReference>
<dbReference type="OMA" id="RNAWLYT"/>
<gene>
    <name evidence="2" type="ORF">ARMOST_03936</name>
</gene>
<evidence type="ECO:0000313" key="2">
    <source>
        <dbReference type="EMBL" id="SJL00623.1"/>
    </source>
</evidence>
<evidence type="ECO:0000259" key="1">
    <source>
        <dbReference type="Pfam" id="PF17171"/>
    </source>
</evidence>
<dbReference type="STRING" id="47428.A0A284QW03"/>